<evidence type="ECO:0000313" key="7">
    <source>
        <dbReference type="Proteomes" id="UP000662873"/>
    </source>
</evidence>
<accession>A0A809SCV3</accession>
<protein>
    <recommendedName>
        <fullName evidence="3">UDP-N-acetylglucosamine 2-epimerase (non-hydrolyzing)</fullName>
        <ecNumber evidence="3">5.1.3.14</ecNumber>
    </recommendedName>
</protein>
<dbReference type="AlphaFoldDB" id="A0A809SCV3"/>
<feature type="domain" description="UDP-N-acetylglucosamine 2-epimerase" evidence="5">
    <location>
        <begin position="25"/>
        <end position="360"/>
    </location>
</feature>
<evidence type="ECO:0000256" key="1">
    <source>
        <dbReference type="ARBA" id="ARBA00023235"/>
    </source>
</evidence>
<gene>
    <name evidence="6" type="ORF">NPRO_01490</name>
</gene>
<dbReference type="InterPro" id="IPR029767">
    <property type="entry name" value="WecB-like"/>
</dbReference>
<organism evidence="6 7">
    <name type="scientific">Candidatus Nitrosymbiomonas proteolyticus</name>
    <dbReference type="NCBI Taxonomy" id="2608984"/>
    <lineage>
        <taxon>Bacteria</taxon>
        <taxon>Bacillati</taxon>
        <taxon>Armatimonadota</taxon>
        <taxon>Armatimonadota incertae sedis</taxon>
        <taxon>Candidatus Nitrosymbiomonas</taxon>
    </lineage>
</organism>
<evidence type="ECO:0000313" key="6">
    <source>
        <dbReference type="EMBL" id="BBO22554.1"/>
    </source>
</evidence>
<dbReference type="CDD" id="cd03786">
    <property type="entry name" value="GTB_UDP-GlcNAc_2-Epimerase"/>
    <property type="match status" value="1"/>
</dbReference>
<dbReference type="InterPro" id="IPR003331">
    <property type="entry name" value="UDP_GlcNAc_Epimerase_2_dom"/>
</dbReference>
<dbReference type="NCBIfam" id="TIGR00236">
    <property type="entry name" value="wecB"/>
    <property type="match status" value="1"/>
</dbReference>
<dbReference type="KEGG" id="npy:NPRO_01490"/>
<dbReference type="PANTHER" id="PTHR43174:SF2">
    <property type="entry name" value="UDP-N-ACETYLGLUCOSAMINE 2-EPIMERASE"/>
    <property type="match status" value="1"/>
</dbReference>
<proteinExistence type="inferred from homology"/>
<dbReference type="Proteomes" id="UP000662873">
    <property type="component" value="Chromosome"/>
</dbReference>
<comment type="similarity">
    <text evidence="2 4">Belongs to the UDP-N-acetylglucosamine 2-epimerase family.</text>
</comment>
<dbReference type="EMBL" id="AP021858">
    <property type="protein sequence ID" value="BBO22554.1"/>
    <property type="molecule type" value="Genomic_DNA"/>
</dbReference>
<keyword evidence="1 4" id="KW-0413">Isomerase</keyword>
<dbReference type="GO" id="GO:0008761">
    <property type="term" value="F:UDP-N-acetylglucosamine 2-epimerase activity"/>
    <property type="evidence" value="ECO:0007669"/>
    <property type="project" value="UniProtKB-EC"/>
</dbReference>
<dbReference type="Gene3D" id="3.40.50.2000">
    <property type="entry name" value="Glycogen Phosphorylase B"/>
    <property type="match status" value="2"/>
</dbReference>
<evidence type="ECO:0000256" key="3">
    <source>
        <dbReference type="ARBA" id="ARBA00038858"/>
    </source>
</evidence>
<sequence length="376" mass="41744">MGKPKVMFVVGTRPDAIKTAPVVLEFRKHERVETVLVSTGQHREMLAQALEAFGLRPAVDLAVMRHEQTLAELTARVLAGLDEVIVDVAPDYILAQGDTTTTFCASLAAFYRRIPYGHIEAGLRTETVSNPFPEEFNRRTTSLVAKHHFAPTRWAANNLLREGYCQESIFVTGNTGIDAVLDVAARGEQTWYPDFEGRVVLLTTHRRENWGAPQDRIARAARTIVDEVPDTLLVVPMHRNPQVRESLKRRLGGHDRVQLIEPPDYSEFVKLMQRSYLILTDSGGVQEEAPAFGVPVLVLRDTTERPEGVEAGSARLVGTVEASILTASRELLSDPESRAKMAKTRSPYGDGRASQRIRSVVLPFLGIECEPESPWG</sequence>
<dbReference type="Pfam" id="PF02350">
    <property type="entry name" value="Epimerase_2"/>
    <property type="match status" value="1"/>
</dbReference>
<evidence type="ECO:0000259" key="5">
    <source>
        <dbReference type="Pfam" id="PF02350"/>
    </source>
</evidence>
<dbReference type="EC" id="5.1.3.14" evidence="3"/>
<evidence type="ECO:0000256" key="4">
    <source>
        <dbReference type="RuleBase" id="RU003513"/>
    </source>
</evidence>
<dbReference type="PANTHER" id="PTHR43174">
    <property type="entry name" value="UDP-N-ACETYLGLUCOSAMINE 2-EPIMERASE"/>
    <property type="match status" value="1"/>
</dbReference>
<reference evidence="6" key="1">
    <citation type="journal article" name="DNA Res.">
        <title>The physiological potential of anammox bacteria as revealed by their core genome structure.</title>
        <authorList>
            <person name="Okubo T."/>
            <person name="Toyoda A."/>
            <person name="Fukuhara K."/>
            <person name="Uchiyama I."/>
            <person name="Harigaya Y."/>
            <person name="Kuroiwa M."/>
            <person name="Suzuki T."/>
            <person name="Murakami Y."/>
            <person name="Suwa Y."/>
            <person name="Takami H."/>
        </authorList>
    </citation>
    <scope>NUCLEOTIDE SEQUENCE</scope>
    <source>
        <strain evidence="6">317325-2</strain>
    </source>
</reference>
<evidence type="ECO:0000256" key="2">
    <source>
        <dbReference type="ARBA" id="ARBA00038209"/>
    </source>
</evidence>
<dbReference type="SUPFAM" id="SSF53756">
    <property type="entry name" value="UDP-Glycosyltransferase/glycogen phosphorylase"/>
    <property type="match status" value="1"/>
</dbReference>
<name>A0A809SCV3_9BACT</name>